<dbReference type="Pfam" id="PF13561">
    <property type="entry name" value="adh_short_C2"/>
    <property type="match status" value="1"/>
</dbReference>
<evidence type="ECO:0000313" key="6">
    <source>
        <dbReference type="Proteomes" id="UP000002748"/>
    </source>
</evidence>
<dbReference type="GO" id="GO:0016616">
    <property type="term" value="F:oxidoreductase activity, acting on the CH-OH group of donors, NAD or NADP as acceptor"/>
    <property type="evidence" value="ECO:0007669"/>
    <property type="project" value="TreeGrafter"/>
</dbReference>
<dbReference type="KEGG" id="tasa:A1Q1_01844"/>
<dbReference type="RefSeq" id="XP_014184050.1">
    <property type="nucleotide sequence ID" value="XM_014328575.1"/>
</dbReference>
<dbReference type="CDD" id="cd05233">
    <property type="entry name" value="SDR_c"/>
    <property type="match status" value="1"/>
</dbReference>
<dbReference type="SUPFAM" id="SSF51735">
    <property type="entry name" value="NAD(P)-binding Rossmann-fold domains"/>
    <property type="match status" value="1"/>
</dbReference>
<dbReference type="PANTHER" id="PTHR42760:SF83">
    <property type="entry name" value="(3R)-3-HYDROXYACYL-COA DEHYDROGENASE"/>
    <property type="match status" value="1"/>
</dbReference>
<dbReference type="GO" id="GO:0019301">
    <property type="term" value="P:rhamnose catabolic process"/>
    <property type="evidence" value="ECO:0007669"/>
    <property type="project" value="UniProtKB-ARBA"/>
</dbReference>
<organism evidence="5 6">
    <name type="scientific">Trichosporon asahii var. asahii (strain ATCC 90039 / CBS 2479 / JCM 2466 / KCTC 7840 / NBRC 103889/ NCYC 2677 / UAMH 7654)</name>
    <name type="common">Yeast</name>
    <dbReference type="NCBI Taxonomy" id="1186058"/>
    <lineage>
        <taxon>Eukaryota</taxon>
        <taxon>Fungi</taxon>
        <taxon>Dikarya</taxon>
        <taxon>Basidiomycota</taxon>
        <taxon>Agaricomycotina</taxon>
        <taxon>Tremellomycetes</taxon>
        <taxon>Trichosporonales</taxon>
        <taxon>Trichosporonaceae</taxon>
        <taxon>Trichosporon</taxon>
    </lineage>
</organism>
<comment type="similarity">
    <text evidence="1">Belongs to the short-chain dehydrogenases/reductases (SDR) family.</text>
</comment>
<evidence type="ECO:0000256" key="4">
    <source>
        <dbReference type="ARBA" id="ARBA00023308"/>
    </source>
</evidence>
<dbReference type="GO" id="GO:0048038">
    <property type="term" value="F:quinone binding"/>
    <property type="evidence" value="ECO:0007669"/>
    <property type="project" value="TreeGrafter"/>
</dbReference>
<dbReference type="InterPro" id="IPR002347">
    <property type="entry name" value="SDR_fam"/>
</dbReference>
<evidence type="ECO:0000256" key="1">
    <source>
        <dbReference type="ARBA" id="ARBA00006484"/>
    </source>
</evidence>
<name>J6F6U7_TRIAS</name>
<sequence length="266" mass="27623">MAGTSTTNQVTSRLLPDKVVVITGASQGIGRAVAIACAENGARLVLHHLGESTLSDAESLKADLEKKGTPVTLVYGDISEPTTAAAIVDAAVSAYGRIDVLVSNAGICPFHSFLDMPLDLWNRTHDVNLTGCFLVTQACANVMTKMGGGSIVAISSISALMGGEFQTHYTPTKAGVKSLMESCAIALGKYGIRCNSVLPGTIRTAINEEDLSNDAKREGMEARTPLTRLGKPEDIAGPVVFFASDMSAYCTGASLLVDGGAAISLQ</sequence>
<comment type="caution">
    <text evidence="5">The sequence shown here is derived from an EMBL/GenBank/DDBJ whole genome shotgun (WGS) entry which is preliminary data.</text>
</comment>
<keyword evidence="4" id="KW-0684">Rhamnose metabolism</keyword>
<dbReference type="EMBL" id="ALBS01000017">
    <property type="protein sequence ID" value="EJT52804.1"/>
    <property type="molecule type" value="Genomic_DNA"/>
</dbReference>
<dbReference type="VEuPathDB" id="FungiDB:A1Q1_01844"/>
<evidence type="ECO:0000256" key="3">
    <source>
        <dbReference type="ARBA" id="ARBA00023002"/>
    </source>
</evidence>
<gene>
    <name evidence="5" type="ORF">A1Q1_01844</name>
</gene>
<evidence type="ECO:0000256" key="2">
    <source>
        <dbReference type="ARBA" id="ARBA00022857"/>
    </source>
</evidence>
<dbReference type="PRINTS" id="PR00080">
    <property type="entry name" value="SDRFAMILY"/>
</dbReference>
<proteinExistence type="inferred from homology"/>
<accession>J6F6U7</accession>
<evidence type="ECO:0000313" key="5">
    <source>
        <dbReference type="EMBL" id="EJT52804.1"/>
    </source>
</evidence>
<keyword evidence="2" id="KW-0521">NADP</keyword>
<dbReference type="GO" id="GO:0006633">
    <property type="term" value="P:fatty acid biosynthetic process"/>
    <property type="evidence" value="ECO:0007669"/>
    <property type="project" value="TreeGrafter"/>
</dbReference>
<reference evidence="5 6" key="1">
    <citation type="journal article" date="2012" name="Eukaryot. Cell">
        <title>Draft genome sequence of CBS 2479, the standard type strain of Trichosporon asahii.</title>
        <authorList>
            <person name="Yang R.Y."/>
            <person name="Li H.T."/>
            <person name="Zhu H."/>
            <person name="Zhou G.P."/>
            <person name="Wang M."/>
            <person name="Wang L."/>
        </authorList>
    </citation>
    <scope>NUCLEOTIDE SEQUENCE [LARGE SCALE GENOMIC DNA]</scope>
    <source>
        <strain evidence="6">ATCC 90039 / CBS 2479 / JCM 2466 / KCTC 7840 / NCYC 2677 / UAMH 7654</strain>
    </source>
</reference>
<keyword evidence="3" id="KW-0560">Oxidoreductase</keyword>
<dbReference type="PANTHER" id="PTHR42760">
    <property type="entry name" value="SHORT-CHAIN DEHYDROGENASES/REDUCTASES FAMILY MEMBER"/>
    <property type="match status" value="1"/>
</dbReference>
<dbReference type="Proteomes" id="UP000002748">
    <property type="component" value="Unassembled WGS sequence"/>
</dbReference>
<dbReference type="FunFam" id="3.40.50.720:FF:000417">
    <property type="entry name" value="Glucose 1-dehydrogenase, putative"/>
    <property type="match status" value="1"/>
</dbReference>
<dbReference type="Gene3D" id="3.40.50.720">
    <property type="entry name" value="NAD(P)-binding Rossmann-like Domain"/>
    <property type="match status" value="1"/>
</dbReference>
<dbReference type="HOGENOM" id="CLU_010194_1_1_1"/>
<dbReference type="AlphaFoldDB" id="J6F6U7"/>
<dbReference type="PRINTS" id="PR00081">
    <property type="entry name" value="GDHRDH"/>
</dbReference>
<protein>
    <submittedName>
        <fullName evidence="5">Glucose 1-dehydrogenase</fullName>
    </submittedName>
</protein>
<dbReference type="OrthoDB" id="47007at2759"/>
<dbReference type="GeneID" id="25985358"/>
<dbReference type="InterPro" id="IPR036291">
    <property type="entry name" value="NAD(P)-bd_dom_sf"/>
</dbReference>